<gene>
    <name evidence="1" type="ORF">PM001_LOCUS6795</name>
</gene>
<dbReference type="AlphaFoldDB" id="A0AAV1TKE9"/>
<reference evidence="1" key="1">
    <citation type="submission" date="2024-01" db="EMBL/GenBank/DDBJ databases">
        <authorList>
            <person name="Webb A."/>
        </authorList>
    </citation>
    <scope>NUCLEOTIDE SEQUENCE</scope>
    <source>
        <strain evidence="1">Pm1</strain>
    </source>
</reference>
<organism evidence="1 2">
    <name type="scientific">Peronospora matthiolae</name>
    <dbReference type="NCBI Taxonomy" id="2874970"/>
    <lineage>
        <taxon>Eukaryota</taxon>
        <taxon>Sar</taxon>
        <taxon>Stramenopiles</taxon>
        <taxon>Oomycota</taxon>
        <taxon>Peronosporomycetes</taxon>
        <taxon>Peronosporales</taxon>
        <taxon>Peronosporaceae</taxon>
        <taxon>Peronospora</taxon>
    </lineage>
</organism>
<protein>
    <submittedName>
        <fullName evidence="1">Uncharacterized protein</fullName>
    </submittedName>
</protein>
<proteinExistence type="predicted"/>
<evidence type="ECO:0000313" key="1">
    <source>
        <dbReference type="EMBL" id="CAK7920694.1"/>
    </source>
</evidence>
<accession>A0AAV1TKE9</accession>
<dbReference type="EMBL" id="CAKLBY020000052">
    <property type="protein sequence ID" value="CAK7920694.1"/>
    <property type="molecule type" value="Genomic_DNA"/>
</dbReference>
<evidence type="ECO:0000313" key="2">
    <source>
        <dbReference type="Proteomes" id="UP001162060"/>
    </source>
</evidence>
<name>A0AAV1TKE9_9STRA</name>
<sequence length="57" mass="6904">MEWEPAERSWDEDRSYGWHRWDYSRKYLIQSERFRAAKGTAIVGPRSGDRNLAWTMP</sequence>
<dbReference type="Proteomes" id="UP001162060">
    <property type="component" value="Unassembled WGS sequence"/>
</dbReference>
<comment type="caution">
    <text evidence="1">The sequence shown here is derived from an EMBL/GenBank/DDBJ whole genome shotgun (WGS) entry which is preliminary data.</text>
</comment>